<dbReference type="Proteomes" id="UP000199239">
    <property type="component" value="Unassembled WGS sequence"/>
</dbReference>
<keyword evidence="3" id="KW-0969">Cilium</keyword>
<accession>A0A1I6TDX8</accession>
<sequence length="128" mass="13956">MFEQLEVFSMSSAMAVHAGQRQAIISQNVANADTPNYVAKDIPDFHSTYRSDPMSILPRATRAGHLHGSLAGSRDIESFESKAEAEPNGNAVSLETEILKSVEAKRQHDRALAIYKSALSVLRTAISK</sequence>
<dbReference type="Pfam" id="PF00460">
    <property type="entry name" value="Flg_bb_rod"/>
    <property type="match status" value="1"/>
</dbReference>
<comment type="subcellular location">
    <subcellularLocation>
        <location evidence="1">Bacterial flagellum basal body</location>
    </subcellularLocation>
</comment>
<organism evidence="3 4">
    <name type="scientific">Sulfitobacter marinus</name>
    <dbReference type="NCBI Taxonomy" id="394264"/>
    <lineage>
        <taxon>Bacteria</taxon>
        <taxon>Pseudomonadati</taxon>
        <taxon>Pseudomonadota</taxon>
        <taxon>Alphaproteobacteria</taxon>
        <taxon>Rhodobacterales</taxon>
        <taxon>Roseobacteraceae</taxon>
        <taxon>Sulfitobacter</taxon>
    </lineage>
</organism>
<feature type="domain" description="Flagellar basal body rod protein N-terminal" evidence="2">
    <location>
        <begin position="20"/>
        <end position="37"/>
    </location>
</feature>
<dbReference type="NCBIfam" id="NF009270">
    <property type="entry name" value="PRK12627.1"/>
    <property type="match status" value="1"/>
</dbReference>
<dbReference type="InterPro" id="IPR001444">
    <property type="entry name" value="Flag_bb_rod_N"/>
</dbReference>
<keyword evidence="3" id="KW-0966">Cell projection</keyword>
<dbReference type="GO" id="GO:0009425">
    <property type="term" value="C:bacterial-type flagellum basal body"/>
    <property type="evidence" value="ECO:0007669"/>
    <property type="project" value="UniProtKB-SubCell"/>
</dbReference>
<protein>
    <submittedName>
        <fullName evidence="3">Flagellar basal-body rod protein FlgB</fullName>
    </submittedName>
</protein>
<evidence type="ECO:0000256" key="1">
    <source>
        <dbReference type="ARBA" id="ARBA00004117"/>
    </source>
</evidence>
<name>A0A1I6TDX8_9RHOB</name>
<evidence type="ECO:0000259" key="2">
    <source>
        <dbReference type="Pfam" id="PF00460"/>
    </source>
</evidence>
<keyword evidence="4" id="KW-1185">Reference proteome</keyword>
<dbReference type="STRING" id="394264.SAMN04488040_2198"/>
<dbReference type="RefSeq" id="WP_093916395.1">
    <property type="nucleotide sequence ID" value="NZ_FPAJ01000003.1"/>
</dbReference>
<evidence type="ECO:0000313" key="4">
    <source>
        <dbReference type="Proteomes" id="UP000199239"/>
    </source>
</evidence>
<gene>
    <name evidence="3" type="ORF">SAMN04488040_2198</name>
</gene>
<reference evidence="4" key="1">
    <citation type="submission" date="2016-10" db="EMBL/GenBank/DDBJ databases">
        <authorList>
            <person name="Varghese N."/>
            <person name="Submissions S."/>
        </authorList>
    </citation>
    <scope>NUCLEOTIDE SEQUENCE [LARGE SCALE GENOMIC DNA]</scope>
    <source>
        <strain evidence="4">DSM 23422</strain>
    </source>
</reference>
<proteinExistence type="predicted"/>
<evidence type="ECO:0000313" key="3">
    <source>
        <dbReference type="EMBL" id="SFS87386.1"/>
    </source>
</evidence>
<dbReference type="AlphaFoldDB" id="A0A1I6TDX8"/>
<keyword evidence="3" id="KW-0282">Flagellum</keyword>
<dbReference type="EMBL" id="FPAJ01000003">
    <property type="protein sequence ID" value="SFS87386.1"/>
    <property type="molecule type" value="Genomic_DNA"/>
</dbReference>
<dbReference type="OrthoDB" id="9788334at2"/>